<keyword evidence="3" id="KW-1185">Reference proteome</keyword>
<proteinExistence type="predicted"/>
<dbReference type="KEGG" id="mmil:sm9_0786"/>
<accession>A0A0U3EAN9</accession>
<name>A0A0U3EAN9_9EURY</name>
<dbReference type="AlphaFoldDB" id="A0A0U3EAN9"/>
<sequence length="119" mass="13756">MELIWFYVAIFLAISDILHTQLMWKVLNDFYVILGGLIYHSVDYSPWKTWVIHELMEAAFHFVILSIVFLSPTIGLLAALTHFVIDVSHTVLIGHMGELEHRALHFIIESVVFMLIYGL</sequence>
<feature type="transmembrane region" description="Helical" evidence="1">
    <location>
        <begin position="5"/>
        <end position="24"/>
    </location>
</feature>
<reference evidence="2 3" key="1">
    <citation type="submission" date="2015-04" db="EMBL/GenBank/DDBJ databases">
        <title>The complete genome sequence of the rumen methanogen Methanobrevibacter millerae SM9.</title>
        <authorList>
            <person name="Leahy S.C."/>
            <person name="Kelly W.J."/>
            <person name="Pacheco D.M."/>
            <person name="Li D."/>
            <person name="Altermann E."/>
            <person name="Attwood G.T."/>
        </authorList>
    </citation>
    <scope>NUCLEOTIDE SEQUENCE [LARGE SCALE GENOMIC DNA]</scope>
    <source>
        <strain evidence="2 3">SM9</strain>
    </source>
</reference>
<protein>
    <recommendedName>
        <fullName evidence="4">DUF3307 domain-containing protein</fullName>
    </recommendedName>
</protein>
<evidence type="ECO:0000313" key="3">
    <source>
        <dbReference type="Proteomes" id="UP000067738"/>
    </source>
</evidence>
<dbReference type="OrthoDB" id="80113at2157"/>
<feature type="transmembrane region" description="Helical" evidence="1">
    <location>
        <begin position="59"/>
        <end position="83"/>
    </location>
</feature>
<keyword evidence="1" id="KW-0472">Membrane</keyword>
<evidence type="ECO:0000256" key="1">
    <source>
        <dbReference type="SAM" id="Phobius"/>
    </source>
</evidence>
<gene>
    <name evidence="2" type="ORF">sm9_0786</name>
</gene>
<dbReference type="EMBL" id="CP011266">
    <property type="protein sequence ID" value="ALT68577.1"/>
    <property type="molecule type" value="Genomic_DNA"/>
</dbReference>
<dbReference type="GeneID" id="26735759"/>
<keyword evidence="1" id="KW-0812">Transmembrane</keyword>
<organism evidence="2 3">
    <name type="scientific">Methanobrevibacter millerae</name>
    <dbReference type="NCBI Taxonomy" id="230361"/>
    <lineage>
        <taxon>Archaea</taxon>
        <taxon>Methanobacteriati</taxon>
        <taxon>Methanobacteriota</taxon>
        <taxon>Methanomada group</taxon>
        <taxon>Methanobacteria</taxon>
        <taxon>Methanobacteriales</taxon>
        <taxon>Methanobacteriaceae</taxon>
        <taxon>Methanobrevibacter</taxon>
    </lineage>
</organism>
<keyword evidence="1" id="KW-1133">Transmembrane helix</keyword>
<evidence type="ECO:0000313" key="2">
    <source>
        <dbReference type="EMBL" id="ALT68577.1"/>
    </source>
</evidence>
<dbReference type="RefSeq" id="WP_058738892.1">
    <property type="nucleotide sequence ID" value="NZ_CP011266.1"/>
</dbReference>
<dbReference type="Proteomes" id="UP000067738">
    <property type="component" value="Chromosome"/>
</dbReference>
<evidence type="ECO:0008006" key="4">
    <source>
        <dbReference type="Google" id="ProtNLM"/>
    </source>
</evidence>
<dbReference type="PATRIC" id="fig|230361.4.peg.811"/>